<dbReference type="EMBL" id="MU004336">
    <property type="protein sequence ID" value="KAF2656425.1"/>
    <property type="molecule type" value="Genomic_DNA"/>
</dbReference>
<dbReference type="PANTHER" id="PTHR42749">
    <property type="entry name" value="CELL SHAPE-DETERMINING PROTEIN MREB"/>
    <property type="match status" value="1"/>
</dbReference>
<dbReference type="Gene3D" id="3.30.420.40">
    <property type="match status" value="2"/>
</dbReference>
<dbReference type="PANTHER" id="PTHR42749:SF1">
    <property type="entry name" value="CELL SHAPE-DETERMINING PROTEIN MREB"/>
    <property type="match status" value="1"/>
</dbReference>
<evidence type="ECO:0000313" key="1">
    <source>
        <dbReference type="EMBL" id="KAF2656425.1"/>
    </source>
</evidence>
<sequence length="614" mass="69172">MEDHSHSPSLIIGVDFGMTCTGVAFSQSPRWSDPKTFQQWTSIISELANKVPTRLGYLKVNSTTNPGSLATWGVHCPSEAPNLDVQELFKLNMDPDYVDPYESAPSVEQARYWYVDYLRCVHNHVSQHFSSRVPEWRNMAVEWVFSVPTTWRNPKMVADIEAMIRFAGFGNDGPWHRASVTLNEAEAAAISVARQYLRYDDVLMVCDAGGGTSDVSVLKMTSQQGEATRLMPLLPVEGGWFGSALIDMAATQLIIKRLECMGHNYVGDPHDVAQKMMSGRFERFKCSFGAEGTDVPMLPLHIPAIPPGVNYPEIGVFDSKIIITREELNDMFDQQVNGIIELMDRQLRKLMQQHPHQQASYIVLSGGLGASPYLRKRIISHFENSMNYPNAQAVRVLLAEQPQLAVAHGLVADRVQMVTQRVTAIRERPARLSYGVVCDQLYKEEKHAGENVFTDSRDGKRWARFQIEWIIKQGEKVPTGGVAKSFRAKIQQNQITKPWKAQIVMSAYPPDQLPKSMIRGGVTTLCIVESTLTGVKMEVKNKHWWEFKQKHKVAEFDLKVIPGSADLKFQLWSNDNMISKDQENLAVVWEGNGQAPQQAELQNTETGYVRGRYA</sequence>
<accession>A0A6A6T8V4</accession>
<dbReference type="Proteomes" id="UP000799324">
    <property type="component" value="Unassembled WGS sequence"/>
</dbReference>
<dbReference type="InterPro" id="IPR043129">
    <property type="entry name" value="ATPase_NBD"/>
</dbReference>
<keyword evidence="2" id="KW-1185">Reference proteome</keyword>
<protein>
    <submittedName>
        <fullName evidence="1">Actin-like ATPase domain-containing protein</fullName>
    </submittedName>
</protein>
<dbReference type="SUPFAM" id="SSF53067">
    <property type="entry name" value="Actin-like ATPase domain"/>
    <property type="match status" value="1"/>
</dbReference>
<dbReference type="AlphaFoldDB" id="A0A6A6T8V4"/>
<gene>
    <name evidence="1" type="ORF">K491DRAFT_744656</name>
</gene>
<organism evidence="1 2">
    <name type="scientific">Lophiostoma macrostomum CBS 122681</name>
    <dbReference type="NCBI Taxonomy" id="1314788"/>
    <lineage>
        <taxon>Eukaryota</taxon>
        <taxon>Fungi</taxon>
        <taxon>Dikarya</taxon>
        <taxon>Ascomycota</taxon>
        <taxon>Pezizomycotina</taxon>
        <taxon>Dothideomycetes</taxon>
        <taxon>Pleosporomycetidae</taxon>
        <taxon>Pleosporales</taxon>
        <taxon>Lophiostomataceae</taxon>
        <taxon>Lophiostoma</taxon>
    </lineage>
</organism>
<proteinExistence type="predicted"/>
<dbReference type="Gene3D" id="3.90.640.10">
    <property type="entry name" value="Actin, Chain A, domain 4"/>
    <property type="match status" value="1"/>
</dbReference>
<dbReference type="OrthoDB" id="2394218at2759"/>
<name>A0A6A6T8V4_9PLEO</name>
<reference evidence="1" key="1">
    <citation type="journal article" date="2020" name="Stud. Mycol.">
        <title>101 Dothideomycetes genomes: a test case for predicting lifestyles and emergence of pathogens.</title>
        <authorList>
            <person name="Haridas S."/>
            <person name="Albert R."/>
            <person name="Binder M."/>
            <person name="Bloem J."/>
            <person name="Labutti K."/>
            <person name="Salamov A."/>
            <person name="Andreopoulos B."/>
            <person name="Baker S."/>
            <person name="Barry K."/>
            <person name="Bills G."/>
            <person name="Bluhm B."/>
            <person name="Cannon C."/>
            <person name="Castanera R."/>
            <person name="Culley D."/>
            <person name="Daum C."/>
            <person name="Ezra D."/>
            <person name="Gonzalez J."/>
            <person name="Henrissat B."/>
            <person name="Kuo A."/>
            <person name="Liang C."/>
            <person name="Lipzen A."/>
            <person name="Lutzoni F."/>
            <person name="Magnuson J."/>
            <person name="Mondo S."/>
            <person name="Nolan M."/>
            <person name="Ohm R."/>
            <person name="Pangilinan J."/>
            <person name="Park H.-J."/>
            <person name="Ramirez L."/>
            <person name="Alfaro M."/>
            <person name="Sun H."/>
            <person name="Tritt A."/>
            <person name="Yoshinaga Y."/>
            <person name="Zwiers L.-H."/>
            <person name="Turgeon B."/>
            <person name="Goodwin S."/>
            <person name="Spatafora J."/>
            <person name="Crous P."/>
            <person name="Grigoriev I."/>
        </authorList>
    </citation>
    <scope>NUCLEOTIDE SEQUENCE</scope>
    <source>
        <strain evidence="1">CBS 122681</strain>
    </source>
</reference>
<evidence type="ECO:0000313" key="2">
    <source>
        <dbReference type="Proteomes" id="UP000799324"/>
    </source>
</evidence>
<dbReference type="CDD" id="cd10170">
    <property type="entry name" value="ASKHA_NBD_HSP70"/>
    <property type="match status" value="1"/>
</dbReference>